<keyword evidence="2" id="KW-1185">Reference proteome</keyword>
<protein>
    <submittedName>
        <fullName evidence="1">Uncharacterized protein</fullName>
    </submittedName>
</protein>
<reference evidence="2" key="1">
    <citation type="journal article" date="2023" name="Nat. Plants">
        <title>Single-cell RNA sequencing provides a high-resolution roadmap for understanding the multicellular compartmentation of specialized metabolism.</title>
        <authorList>
            <person name="Sun S."/>
            <person name="Shen X."/>
            <person name="Li Y."/>
            <person name="Li Y."/>
            <person name="Wang S."/>
            <person name="Li R."/>
            <person name="Zhang H."/>
            <person name="Shen G."/>
            <person name="Guo B."/>
            <person name="Wei J."/>
            <person name="Xu J."/>
            <person name="St-Pierre B."/>
            <person name="Chen S."/>
            <person name="Sun C."/>
        </authorList>
    </citation>
    <scope>NUCLEOTIDE SEQUENCE [LARGE SCALE GENOMIC DNA]</scope>
</reference>
<dbReference type="EMBL" id="CM044704">
    <property type="protein sequence ID" value="KAI5667427.1"/>
    <property type="molecule type" value="Genomic_DNA"/>
</dbReference>
<evidence type="ECO:0000313" key="2">
    <source>
        <dbReference type="Proteomes" id="UP001060085"/>
    </source>
</evidence>
<gene>
    <name evidence="1" type="ORF">M9H77_17280</name>
</gene>
<evidence type="ECO:0000313" key="1">
    <source>
        <dbReference type="EMBL" id="KAI5667427.1"/>
    </source>
</evidence>
<name>A0ACC0B454_CATRO</name>
<dbReference type="Proteomes" id="UP001060085">
    <property type="component" value="Linkage Group LG04"/>
</dbReference>
<sequence length="106" mass="11946">MEKTLKNKFGEFGDQGKASKLFPIWAISKDHSRKQLEGENWLSVGEGHPTADGSLAPTIAGRLLPTNSLKFIHLPPMFLIKGLIGFKTYISTWKMNSIMWNECNRP</sequence>
<proteinExistence type="predicted"/>
<comment type="caution">
    <text evidence="1">The sequence shown here is derived from an EMBL/GenBank/DDBJ whole genome shotgun (WGS) entry which is preliminary data.</text>
</comment>
<organism evidence="1 2">
    <name type="scientific">Catharanthus roseus</name>
    <name type="common">Madagascar periwinkle</name>
    <name type="synonym">Vinca rosea</name>
    <dbReference type="NCBI Taxonomy" id="4058"/>
    <lineage>
        <taxon>Eukaryota</taxon>
        <taxon>Viridiplantae</taxon>
        <taxon>Streptophyta</taxon>
        <taxon>Embryophyta</taxon>
        <taxon>Tracheophyta</taxon>
        <taxon>Spermatophyta</taxon>
        <taxon>Magnoliopsida</taxon>
        <taxon>eudicotyledons</taxon>
        <taxon>Gunneridae</taxon>
        <taxon>Pentapetalae</taxon>
        <taxon>asterids</taxon>
        <taxon>lamiids</taxon>
        <taxon>Gentianales</taxon>
        <taxon>Apocynaceae</taxon>
        <taxon>Rauvolfioideae</taxon>
        <taxon>Vinceae</taxon>
        <taxon>Catharanthinae</taxon>
        <taxon>Catharanthus</taxon>
    </lineage>
</organism>
<accession>A0ACC0B454</accession>